<keyword evidence="4" id="KW-0460">Magnesium</keyword>
<evidence type="ECO:0000256" key="4">
    <source>
        <dbReference type="ARBA" id="ARBA00022842"/>
    </source>
</evidence>
<dbReference type="Gene3D" id="3.40.50.1000">
    <property type="entry name" value="HAD superfamily/HAD-like"/>
    <property type="match status" value="1"/>
</dbReference>
<evidence type="ECO:0000256" key="2">
    <source>
        <dbReference type="ARBA" id="ARBA00022723"/>
    </source>
</evidence>
<dbReference type="GO" id="GO:0016787">
    <property type="term" value="F:hydrolase activity"/>
    <property type="evidence" value="ECO:0007669"/>
    <property type="project" value="UniProtKB-KW"/>
</dbReference>
<comment type="caution">
    <text evidence="5">The sequence shown here is derived from an EMBL/GenBank/DDBJ whole genome shotgun (WGS) entry which is preliminary data.</text>
</comment>
<dbReference type="InterPro" id="IPR023214">
    <property type="entry name" value="HAD_sf"/>
</dbReference>
<dbReference type="Pfam" id="PF00702">
    <property type="entry name" value="Hydrolase"/>
    <property type="match status" value="1"/>
</dbReference>
<dbReference type="PANTHER" id="PTHR46470">
    <property type="entry name" value="N-ACYLNEURAMINATE-9-PHOSPHATASE"/>
    <property type="match status" value="1"/>
</dbReference>
<comment type="cofactor">
    <cofactor evidence="1">
        <name>Mg(2+)</name>
        <dbReference type="ChEBI" id="CHEBI:18420"/>
    </cofactor>
</comment>
<evidence type="ECO:0000256" key="1">
    <source>
        <dbReference type="ARBA" id="ARBA00001946"/>
    </source>
</evidence>
<evidence type="ECO:0000256" key="3">
    <source>
        <dbReference type="ARBA" id="ARBA00022801"/>
    </source>
</evidence>
<dbReference type="Proteomes" id="UP001176021">
    <property type="component" value="Unassembled WGS sequence"/>
</dbReference>
<protein>
    <submittedName>
        <fullName evidence="5">HAD family hydrolase</fullName>
    </submittedName>
</protein>
<dbReference type="RefSeq" id="WP_302050215.1">
    <property type="nucleotide sequence ID" value="NZ_JAMJEV010000032.1"/>
</dbReference>
<accession>A0ABT8QZ41</accession>
<dbReference type="InterPro" id="IPR036412">
    <property type="entry name" value="HAD-like_sf"/>
</dbReference>
<dbReference type="SUPFAM" id="SSF56784">
    <property type="entry name" value="HAD-like"/>
    <property type="match status" value="1"/>
</dbReference>
<gene>
    <name evidence="5" type="ORF">M8H41_23370</name>
</gene>
<evidence type="ECO:0000313" key="5">
    <source>
        <dbReference type="EMBL" id="MDO0825754.1"/>
    </source>
</evidence>
<dbReference type="PANTHER" id="PTHR46470:SF2">
    <property type="entry name" value="GLYCERALDEHYDE 3-PHOSPHATE PHOSPHATASE"/>
    <property type="match status" value="1"/>
</dbReference>
<keyword evidence="2" id="KW-0479">Metal-binding</keyword>
<dbReference type="NCBIfam" id="TIGR01509">
    <property type="entry name" value="HAD-SF-IA-v3"/>
    <property type="match status" value="1"/>
</dbReference>
<reference evidence="5" key="1">
    <citation type="submission" date="2022-05" db="EMBL/GenBank/DDBJ databases">
        <title>Expanded diversity of anoxic marine methylotrophy in a Black Sea sulfate reducing microorganism.</title>
        <authorList>
            <person name="Fischer P.Q."/>
            <person name="Stams A.J.M."/>
            <person name="Villanueva L."/>
            <person name="Sousa D.Z."/>
        </authorList>
    </citation>
    <scope>NUCLEOTIDE SEQUENCE</scope>
    <source>
        <strain evidence="5">P130</strain>
    </source>
</reference>
<evidence type="ECO:0000313" key="6">
    <source>
        <dbReference type="Proteomes" id="UP001176021"/>
    </source>
</evidence>
<proteinExistence type="predicted"/>
<dbReference type="InterPro" id="IPR051400">
    <property type="entry name" value="HAD-like_hydrolase"/>
</dbReference>
<dbReference type="NCBIfam" id="TIGR01549">
    <property type="entry name" value="HAD-SF-IA-v1"/>
    <property type="match status" value="1"/>
</dbReference>
<organism evidence="5 6">
    <name type="scientific">Desulfosporosinus nitroreducens</name>
    <dbReference type="NCBI Taxonomy" id="2018668"/>
    <lineage>
        <taxon>Bacteria</taxon>
        <taxon>Bacillati</taxon>
        <taxon>Bacillota</taxon>
        <taxon>Clostridia</taxon>
        <taxon>Eubacteriales</taxon>
        <taxon>Desulfitobacteriaceae</taxon>
        <taxon>Desulfosporosinus</taxon>
    </lineage>
</organism>
<keyword evidence="3 5" id="KW-0378">Hydrolase</keyword>
<sequence>MHERVVIFDWGDTVMRDFSQFRGPMVFWPQVEVTEGLAESLPEIHRLFSICIASNAGDSDAMLMAQALERVEIRRYFDFLYTSKELGSAKPSPKFFQEIVDRIAVRPEQCVMVGNDYEKDIIPAKMTGMKTILYQKNLSSRPSLADATIQSMYELFQCLKDLDN</sequence>
<name>A0ABT8QZ41_9FIRM</name>
<keyword evidence="6" id="KW-1185">Reference proteome</keyword>
<dbReference type="EMBL" id="JAMJEV010000032">
    <property type="protein sequence ID" value="MDO0825754.1"/>
    <property type="molecule type" value="Genomic_DNA"/>
</dbReference>
<dbReference type="InterPro" id="IPR006439">
    <property type="entry name" value="HAD-SF_hydro_IA"/>
</dbReference>